<dbReference type="EMBL" id="CP020472">
    <property type="protein sequence ID" value="ARD24152.1"/>
    <property type="molecule type" value="Genomic_DNA"/>
</dbReference>
<evidence type="ECO:0008006" key="3">
    <source>
        <dbReference type="Google" id="ProtNLM"/>
    </source>
</evidence>
<dbReference type="InterPro" id="IPR007358">
    <property type="entry name" value="Nucleoid_associated_NdpA"/>
</dbReference>
<sequence>MFECTDCGETFDESLENCPDCEALAPIERPKFISVAAVTAEFITQTGSSSLSSKVGSEWPEDDDICYRLIVEVENKFKRRNKYHSYYDEDVSPNSTPVRLKSYINNTLSFTELVTLLMASLVDAAKDAGAYKVAGGNIVFMHYKGHEEDDTGRLMAMMVDKKDGFNFDEHLVPTDSEHINLEAMRQAALFDLALFDSTYPEIPQEETYLKFIKGASKGLFFREAFGCVIRAENAHSVTQLYDALSAFQLQNDLPESFYNNAFTSLDAILSKAAKDKKSVPATVLYEAIEGALELDSPLRGTFQTFVNTNGFEINHHIEPTTNSVDAERWIDIQAVDESFMAKVFKKSIGQAGTGEVVQYDPENHKLILQISDEKTQKSLLKLMTEDS</sequence>
<evidence type="ECO:0000313" key="2">
    <source>
        <dbReference type="Proteomes" id="UP000191820"/>
    </source>
</evidence>
<protein>
    <recommendedName>
        <fullName evidence="3">Nucleoid-associated protein</fullName>
    </recommendedName>
</protein>
<gene>
    <name evidence="1" type="ORF">SJ2017_3923</name>
</gene>
<accession>A0ABM6JP69</accession>
<organism evidence="1 2">
    <name type="scientific">Shewanella japonica</name>
    <dbReference type="NCBI Taxonomy" id="93973"/>
    <lineage>
        <taxon>Bacteria</taxon>
        <taxon>Pseudomonadati</taxon>
        <taxon>Pseudomonadota</taxon>
        <taxon>Gammaproteobacteria</taxon>
        <taxon>Alteromonadales</taxon>
        <taxon>Shewanellaceae</taxon>
        <taxon>Shewanella</taxon>
    </lineage>
</organism>
<keyword evidence="2" id="KW-1185">Reference proteome</keyword>
<name>A0ABM6JP69_9GAMM</name>
<dbReference type="RefSeq" id="WP_080917124.1">
    <property type="nucleotide sequence ID" value="NZ_CP020472.1"/>
</dbReference>
<reference evidence="1 2" key="1">
    <citation type="submission" date="2017-03" db="EMBL/GenBank/DDBJ databases">
        <title>Genome sequencing of Shewanella japonica KCTC 22435.</title>
        <authorList>
            <person name="Kim K.M."/>
        </authorList>
    </citation>
    <scope>NUCLEOTIDE SEQUENCE [LARGE SCALE GENOMIC DNA]</scope>
    <source>
        <strain evidence="1 2">KCTC 22435</strain>
    </source>
</reference>
<evidence type="ECO:0000313" key="1">
    <source>
        <dbReference type="EMBL" id="ARD24152.1"/>
    </source>
</evidence>
<dbReference type="Proteomes" id="UP000191820">
    <property type="component" value="Chromosome"/>
</dbReference>
<dbReference type="Pfam" id="PF04245">
    <property type="entry name" value="NA37"/>
    <property type="match status" value="1"/>
</dbReference>
<proteinExistence type="predicted"/>